<dbReference type="SUPFAM" id="SSF53822">
    <property type="entry name" value="Periplasmic binding protein-like I"/>
    <property type="match status" value="1"/>
</dbReference>
<evidence type="ECO:0000313" key="2">
    <source>
        <dbReference type="EMBL" id="SFF41458.1"/>
    </source>
</evidence>
<protein>
    <submittedName>
        <fullName evidence="2">ABC-type branched-chain amino acid transport system, substrate-binding protein</fullName>
    </submittedName>
</protein>
<dbReference type="RefSeq" id="WP_051759493.1">
    <property type="nucleotide sequence ID" value="NZ_FONS01000013.1"/>
</dbReference>
<feature type="compositionally biased region" description="Basic and acidic residues" evidence="1">
    <location>
        <begin position="42"/>
        <end position="53"/>
    </location>
</feature>
<sequence>MILVQNHLRLLSGNKLWCLIFACFCLSACSPRVRTGKSPKKPAKETTQDKKEEKKFTEAGITLMMPLKLNTVKATTGTKADLEQSAMSLDFYQGFKMGIDSAAAKGMNFKLTVLDTRDDDKHLGYLIGSDQLKGSNLIVGPVFPDGLKYMTDYSIKNDLPVVSPLAATQPAEFNNPNLISLVNNIDLHADKIGQFINKNYEPSRTEVVLISTKKPADELLAVPIRNYFTEGRGNLFHFTEYSSVFSMESQMVKGKKYLVLVTSADRAFVVATIDKLAKMKLNGSQLELFGHPNWSKQNYNTEKLQALKTRITTSYYVDYKSQDVIRFVRNYRRLNHFEPGEFAFKGFDTGYYFGLLFASHGSSYLKYLTKTSYKGLQNSFQFIKDEKLGYINTSLFLLEFKNYALTPVE</sequence>
<accession>A0A1I2IIH3</accession>
<dbReference type="EMBL" id="FONS01000013">
    <property type="protein sequence ID" value="SFF41458.1"/>
    <property type="molecule type" value="Genomic_DNA"/>
</dbReference>
<evidence type="ECO:0000256" key="1">
    <source>
        <dbReference type="SAM" id="MobiDB-lite"/>
    </source>
</evidence>
<organism evidence="2 3">
    <name type="scientific">Pedobacter antarcticus</name>
    <dbReference type="NCBI Taxonomy" id="34086"/>
    <lineage>
        <taxon>Bacteria</taxon>
        <taxon>Pseudomonadati</taxon>
        <taxon>Bacteroidota</taxon>
        <taxon>Sphingobacteriia</taxon>
        <taxon>Sphingobacteriales</taxon>
        <taxon>Sphingobacteriaceae</taxon>
        <taxon>Pedobacter</taxon>
    </lineage>
</organism>
<dbReference type="InterPro" id="IPR028082">
    <property type="entry name" value="Peripla_BP_I"/>
</dbReference>
<name>A0A1I2IIH3_9SPHI</name>
<dbReference type="STRING" id="34086.SAMN04488084_103529"/>
<dbReference type="Gene3D" id="3.40.50.2300">
    <property type="match status" value="2"/>
</dbReference>
<feature type="region of interest" description="Disordered" evidence="1">
    <location>
        <begin position="32"/>
        <end position="53"/>
    </location>
</feature>
<gene>
    <name evidence="2" type="ORF">SAMN03003324_03746</name>
</gene>
<evidence type="ECO:0000313" key="3">
    <source>
        <dbReference type="Proteomes" id="UP000183129"/>
    </source>
</evidence>
<dbReference type="AlphaFoldDB" id="A0A1I2IIH3"/>
<reference evidence="2 3" key="1">
    <citation type="submission" date="2016-10" db="EMBL/GenBank/DDBJ databases">
        <authorList>
            <person name="de Groot N.N."/>
        </authorList>
    </citation>
    <scope>NUCLEOTIDE SEQUENCE [LARGE SCALE GENOMIC DNA]</scope>
    <source>
        <strain evidence="2 3">ATCC 51969</strain>
    </source>
</reference>
<dbReference type="Proteomes" id="UP000183129">
    <property type="component" value="Unassembled WGS sequence"/>
</dbReference>
<proteinExistence type="predicted"/>